<dbReference type="InterPro" id="IPR042240">
    <property type="entry name" value="CHASE_sf"/>
</dbReference>
<evidence type="ECO:0000259" key="5">
    <source>
        <dbReference type="PROSITE" id="PS50113"/>
    </source>
</evidence>
<dbReference type="CDD" id="cd01949">
    <property type="entry name" value="GGDEF"/>
    <property type="match status" value="1"/>
</dbReference>
<keyword evidence="9" id="KW-1185">Reference proteome</keyword>
<dbReference type="InterPro" id="IPR006189">
    <property type="entry name" value="CHASE_dom"/>
</dbReference>
<dbReference type="InterPro" id="IPR013655">
    <property type="entry name" value="PAS_fold_3"/>
</dbReference>
<dbReference type="PROSITE" id="PS50887">
    <property type="entry name" value="GGDEF"/>
    <property type="match status" value="1"/>
</dbReference>
<dbReference type="InterPro" id="IPR000014">
    <property type="entry name" value="PAS"/>
</dbReference>
<comment type="caution">
    <text evidence="8">The sequence shown here is derived from an EMBL/GenBank/DDBJ whole genome shotgun (WGS) entry which is preliminary data.</text>
</comment>
<dbReference type="InterPro" id="IPR029787">
    <property type="entry name" value="Nucleotide_cyclase"/>
</dbReference>
<dbReference type="InterPro" id="IPR001610">
    <property type="entry name" value="PAC"/>
</dbReference>
<dbReference type="InterPro" id="IPR000700">
    <property type="entry name" value="PAS-assoc_C"/>
</dbReference>
<dbReference type="InterPro" id="IPR052155">
    <property type="entry name" value="Biofilm_reg_signaling"/>
</dbReference>
<dbReference type="Gene3D" id="3.30.450.20">
    <property type="entry name" value="PAS domain"/>
    <property type="match status" value="1"/>
</dbReference>
<dbReference type="InterPro" id="IPR035965">
    <property type="entry name" value="PAS-like_dom_sf"/>
</dbReference>
<keyword evidence="4" id="KW-0472">Membrane</keyword>
<dbReference type="Gene3D" id="3.30.450.350">
    <property type="entry name" value="CHASE domain"/>
    <property type="match status" value="1"/>
</dbReference>
<dbReference type="PROSITE" id="PS50839">
    <property type="entry name" value="CHASE"/>
    <property type="match status" value="1"/>
</dbReference>
<keyword evidence="2" id="KW-0812">Transmembrane</keyword>
<sequence length="637" mass="69380">MLHFRSFALPAVASLLTLVFTGFAWHQLHGDYLSRREATFSHLANETQNLLQQQLDRSARLLRSAQAHYASGNGNTLASFLAPQLPTAGLNGLESLSISPLVTLEQRDNFLASQRQKTGSGFDISPAGERPLYAPVSLALNAQGARLTQLGQDLFADPEQQRILTLARDAGSPSLSGSLTLRADGSEFKPGFIIASPLFTPGEPALSVAERRTHLQAWLVAAFSMREWLHETLGQKADDLELLITDGAQNSAETRLSPASGSSAPVAVATDLSYSGELRLGERIWPLQINALPTFNSRIGGDPAKPVALLGAVLAALLFYLCMHLSAGRRRSSNEVERLQDALQEAEERWRFALEGSGDGVWDWDLKSGQISFSPRCDEILGVSAGQAAKAIIHPEDESQERAAMQACLDGKSSQYLSEHRMQGEDGQWHWVAARGMVVARTFTGAAARMIGTMSDITERKTASERLQGMAQVDAQTGLPNRTLFFDRLQQALRMAKRKRETLALLCVDVDNFRSVNENFGQAVGNKLLREIAERLSCTIRDSDTVSHFGSDDFTLLLSTLASDEDAHLVTHKLHAALSQDFVINNRHISITVSIGAALFPQHARSAETLLNSAQRAMQQARKAGGNTVCFSLTGKS</sequence>
<dbReference type="InterPro" id="IPR043128">
    <property type="entry name" value="Rev_trsase/Diguanyl_cyclase"/>
</dbReference>
<keyword evidence="3" id="KW-1133">Transmembrane helix</keyword>
<dbReference type="PROSITE" id="PS50113">
    <property type="entry name" value="PAC"/>
    <property type="match status" value="1"/>
</dbReference>
<dbReference type="PANTHER" id="PTHR44757">
    <property type="entry name" value="DIGUANYLATE CYCLASE DGCP"/>
    <property type="match status" value="1"/>
</dbReference>
<evidence type="ECO:0000313" key="9">
    <source>
        <dbReference type="Proteomes" id="UP000778523"/>
    </source>
</evidence>
<dbReference type="Pfam" id="PF03924">
    <property type="entry name" value="CHASE"/>
    <property type="match status" value="1"/>
</dbReference>
<dbReference type="SMART" id="SM00267">
    <property type="entry name" value="GGDEF"/>
    <property type="match status" value="1"/>
</dbReference>
<comment type="subcellular location">
    <subcellularLocation>
        <location evidence="1">Membrane</location>
    </subcellularLocation>
</comment>
<dbReference type="SUPFAM" id="SSF55785">
    <property type="entry name" value="PYP-like sensor domain (PAS domain)"/>
    <property type="match status" value="1"/>
</dbReference>
<dbReference type="Pfam" id="PF08447">
    <property type="entry name" value="PAS_3"/>
    <property type="match status" value="1"/>
</dbReference>
<organism evidence="8 9">
    <name type="scientific">Uliginosibacterium aquaticum</name>
    <dbReference type="NCBI Taxonomy" id="2731212"/>
    <lineage>
        <taxon>Bacteria</taxon>
        <taxon>Pseudomonadati</taxon>
        <taxon>Pseudomonadota</taxon>
        <taxon>Betaproteobacteria</taxon>
        <taxon>Rhodocyclales</taxon>
        <taxon>Zoogloeaceae</taxon>
        <taxon>Uliginosibacterium</taxon>
    </lineage>
</organism>
<reference evidence="8 9" key="1">
    <citation type="submission" date="2020-06" db="EMBL/GenBank/DDBJ databases">
        <title>Draft genome of Uliginosibacterium sp. IMCC34675.</title>
        <authorList>
            <person name="Song J."/>
        </authorList>
    </citation>
    <scope>NUCLEOTIDE SEQUENCE [LARGE SCALE GENOMIC DNA]</scope>
    <source>
        <strain evidence="8 9">IMCC34675</strain>
    </source>
</reference>
<dbReference type="SMART" id="SM00091">
    <property type="entry name" value="PAS"/>
    <property type="match status" value="1"/>
</dbReference>
<feature type="domain" description="CHASE" evidence="6">
    <location>
        <begin position="91"/>
        <end position="235"/>
    </location>
</feature>
<dbReference type="InterPro" id="IPR000160">
    <property type="entry name" value="GGDEF_dom"/>
</dbReference>
<dbReference type="SMART" id="SM01079">
    <property type="entry name" value="CHASE"/>
    <property type="match status" value="1"/>
</dbReference>
<dbReference type="EMBL" id="JABCSC020000004">
    <property type="protein sequence ID" value="NSL56413.1"/>
    <property type="molecule type" value="Genomic_DNA"/>
</dbReference>
<name>A0ABX2IKK1_9RHOO</name>
<evidence type="ECO:0000256" key="3">
    <source>
        <dbReference type="ARBA" id="ARBA00022989"/>
    </source>
</evidence>
<dbReference type="PANTHER" id="PTHR44757:SF2">
    <property type="entry name" value="BIOFILM ARCHITECTURE MAINTENANCE PROTEIN MBAA"/>
    <property type="match status" value="1"/>
</dbReference>
<dbReference type="NCBIfam" id="TIGR00229">
    <property type="entry name" value="sensory_box"/>
    <property type="match status" value="1"/>
</dbReference>
<accession>A0ABX2IKK1</accession>
<evidence type="ECO:0000256" key="1">
    <source>
        <dbReference type="ARBA" id="ARBA00004370"/>
    </source>
</evidence>
<dbReference type="SMART" id="SM00086">
    <property type="entry name" value="PAC"/>
    <property type="match status" value="1"/>
</dbReference>
<dbReference type="SUPFAM" id="SSF55073">
    <property type="entry name" value="Nucleotide cyclase"/>
    <property type="match status" value="1"/>
</dbReference>
<dbReference type="Proteomes" id="UP000778523">
    <property type="component" value="Unassembled WGS sequence"/>
</dbReference>
<evidence type="ECO:0000313" key="8">
    <source>
        <dbReference type="EMBL" id="NSL56413.1"/>
    </source>
</evidence>
<evidence type="ECO:0000259" key="7">
    <source>
        <dbReference type="PROSITE" id="PS50887"/>
    </source>
</evidence>
<dbReference type="NCBIfam" id="TIGR00254">
    <property type="entry name" value="GGDEF"/>
    <property type="match status" value="1"/>
</dbReference>
<gene>
    <name evidence="8" type="ORF">HJ583_015370</name>
</gene>
<dbReference type="Gene3D" id="3.30.70.270">
    <property type="match status" value="1"/>
</dbReference>
<dbReference type="RefSeq" id="WP_170022752.1">
    <property type="nucleotide sequence ID" value="NZ_JABCSC020000004.1"/>
</dbReference>
<feature type="domain" description="PAC" evidence="5">
    <location>
        <begin position="416"/>
        <end position="469"/>
    </location>
</feature>
<evidence type="ECO:0000256" key="2">
    <source>
        <dbReference type="ARBA" id="ARBA00022692"/>
    </source>
</evidence>
<proteinExistence type="predicted"/>
<dbReference type="CDD" id="cd00130">
    <property type="entry name" value="PAS"/>
    <property type="match status" value="1"/>
</dbReference>
<protein>
    <submittedName>
        <fullName evidence="8">GGDEF domain-containing protein</fullName>
    </submittedName>
</protein>
<feature type="domain" description="GGDEF" evidence="7">
    <location>
        <begin position="501"/>
        <end position="634"/>
    </location>
</feature>
<evidence type="ECO:0000256" key="4">
    <source>
        <dbReference type="ARBA" id="ARBA00023136"/>
    </source>
</evidence>
<evidence type="ECO:0000259" key="6">
    <source>
        <dbReference type="PROSITE" id="PS50839"/>
    </source>
</evidence>
<dbReference type="Pfam" id="PF00990">
    <property type="entry name" value="GGDEF"/>
    <property type="match status" value="1"/>
</dbReference>